<comment type="subunit">
    <text evidence="8">Homodimer.</text>
</comment>
<proteinExistence type="inferred from homology"/>
<evidence type="ECO:0000313" key="10">
    <source>
        <dbReference type="EMBL" id="MDY0873962.1"/>
    </source>
</evidence>
<dbReference type="InterPro" id="IPR018510">
    <property type="entry name" value="DAP_epimerase_AS"/>
</dbReference>
<comment type="subcellular location">
    <subcellularLocation>
        <location evidence="8">Cytoplasm</location>
    </subcellularLocation>
</comment>
<evidence type="ECO:0000256" key="7">
    <source>
        <dbReference type="ARBA" id="ARBA00051712"/>
    </source>
</evidence>
<evidence type="ECO:0000256" key="2">
    <source>
        <dbReference type="ARBA" id="ARBA00010219"/>
    </source>
</evidence>
<feature type="active site" description="Proton acceptor" evidence="8">
    <location>
        <position position="217"/>
    </location>
</feature>
<organism evidence="10 11">
    <name type="scientific">Dongia rigui</name>
    <dbReference type="NCBI Taxonomy" id="940149"/>
    <lineage>
        <taxon>Bacteria</taxon>
        <taxon>Pseudomonadati</taxon>
        <taxon>Pseudomonadota</taxon>
        <taxon>Alphaproteobacteria</taxon>
        <taxon>Rhodospirillales</taxon>
        <taxon>Dongiaceae</taxon>
        <taxon>Dongia</taxon>
    </lineage>
</organism>
<evidence type="ECO:0000256" key="1">
    <source>
        <dbReference type="ARBA" id="ARBA00005196"/>
    </source>
</evidence>
<dbReference type="EC" id="5.1.1.7" evidence="3 8"/>
<keyword evidence="6 8" id="KW-0413">Isomerase</keyword>
<comment type="caution">
    <text evidence="10">The sequence shown here is derived from an EMBL/GenBank/DDBJ whole genome shotgun (WGS) entry which is preliminary data.</text>
</comment>
<dbReference type="HAMAP" id="MF_00197">
    <property type="entry name" value="DAP_epimerase"/>
    <property type="match status" value="1"/>
</dbReference>
<dbReference type="Pfam" id="PF01678">
    <property type="entry name" value="DAP_epimerase"/>
    <property type="match status" value="2"/>
</dbReference>
<feature type="binding site" evidence="8">
    <location>
        <position position="47"/>
    </location>
    <ligand>
        <name>substrate</name>
    </ligand>
</feature>
<comment type="catalytic activity">
    <reaction evidence="7 8">
        <text>(2S,6S)-2,6-diaminopimelate = meso-2,6-diaminopimelate</text>
        <dbReference type="Rhea" id="RHEA:15393"/>
        <dbReference type="ChEBI" id="CHEBI:57609"/>
        <dbReference type="ChEBI" id="CHEBI:57791"/>
        <dbReference type="EC" id="5.1.1.7"/>
    </reaction>
</comment>
<dbReference type="InterPro" id="IPR001653">
    <property type="entry name" value="DAP_epimerase_DapF"/>
</dbReference>
<feature type="site" description="Could be important to modulate the pK values of the two catalytic cysteine residues" evidence="8">
    <location>
        <position position="208"/>
    </location>
</feature>
<dbReference type="GO" id="GO:0008837">
    <property type="term" value="F:diaminopimelate epimerase activity"/>
    <property type="evidence" value="ECO:0007669"/>
    <property type="project" value="UniProtKB-EC"/>
</dbReference>
<evidence type="ECO:0000256" key="9">
    <source>
        <dbReference type="PROSITE-ProRule" id="PRU10125"/>
    </source>
</evidence>
<sequence>MTIVPFLKMHGLGNDFVVLDARKQKLDLTVKQRQRLADRHMGVGFDQMVTLENPVSAGADVFMRLHNADGSEARACGNATRCIAARIMGEKGHGNVVIETVSGLLAAEAIGNGHIAVDMGPAHLDWQDIPVAAACDTLHMPVALGPVSDPVGVNVGSSHAVFFVDDVNAIDLPLIGPQLENHSFFPNRANIEFAQIIGPDRIRMRVWERGAGITLACGSGACGTLVAAARRGLTSRKGEVIVDGGTLTIEWLENGHVRMTGPWTLSYEGQIDLDALVNGHG</sequence>
<feature type="binding site" evidence="8">
    <location>
        <position position="14"/>
    </location>
    <ligand>
        <name>substrate</name>
    </ligand>
</feature>
<feature type="binding site" evidence="8">
    <location>
        <position position="67"/>
    </location>
    <ligand>
        <name>substrate</name>
    </ligand>
</feature>
<feature type="site" description="Could be important to modulate the pK values of the two catalytic cysteine residues" evidence="8">
    <location>
        <position position="159"/>
    </location>
</feature>
<dbReference type="PROSITE" id="PS01326">
    <property type="entry name" value="DAP_EPIMERASE"/>
    <property type="match status" value="1"/>
</dbReference>
<dbReference type="NCBIfam" id="TIGR00652">
    <property type="entry name" value="DapF"/>
    <property type="match status" value="1"/>
</dbReference>
<comment type="similarity">
    <text evidence="2 8">Belongs to the diaminopimelate epimerase family.</text>
</comment>
<dbReference type="SUPFAM" id="SSF54506">
    <property type="entry name" value="Diaminopimelate epimerase-like"/>
    <property type="match status" value="2"/>
</dbReference>
<feature type="binding site" evidence="8">
    <location>
        <begin position="208"/>
        <end position="209"/>
    </location>
    <ligand>
        <name>substrate</name>
    </ligand>
</feature>
<feature type="binding site" evidence="8">
    <location>
        <position position="190"/>
    </location>
    <ligand>
        <name>substrate</name>
    </ligand>
</feature>
<accession>A0ABU5E2Y2</accession>
<dbReference type="Gene3D" id="3.10.310.10">
    <property type="entry name" value="Diaminopimelate Epimerase, Chain A, domain 1"/>
    <property type="match status" value="2"/>
</dbReference>
<dbReference type="PANTHER" id="PTHR31689:SF0">
    <property type="entry name" value="DIAMINOPIMELATE EPIMERASE"/>
    <property type="match status" value="1"/>
</dbReference>
<evidence type="ECO:0000256" key="8">
    <source>
        <dbReference type="HAMAP-Rule" id="MF_00197"/>
    </source>
</evidence>
<evidence type="ECO:0000256" key="6">
    <source>
        <dbReference type="ARBA" id="ARBA00023235"/>
    </source>
</evidence>
<dbReference type="RefSeq" id="WP_320502432.1">
    <property type="nucleotide sequence ID" value="NZ_JAXCLX010000003.1"/>
</dbReference>
<evidence type="ECO:0000256" key="5">
    <source>
        <dbReference type="ARBA" id="ARBA00023154"/>
    </source>
</evidence>
<comment type="pathway">
    <text evidence="1 8">Amino-acid biosynthesis; L-lysine biosynthesis via DAP pathway; DL-2,6-diaminopimelate from LL-2,6-diaminopimelate: step 1/1.</text>
</comment>
<keyword evidence="8" id="KW-0963">Cytoplasm</keyword>
<keyword evidence="5 8" id="KW-0457">Lysine biosynthesis</keyword>
<feature type="active site" description="Proton donor" evidence="8">
    <location>
        <position position="76"/>
    </location>
</feature>
<keyword evidence="4 8" id="KW-0028">Amino-acid biosynthesis</keyword>
<evidence type="ECO:0000256" key="4">
    <source>
        <dbReference type="ARBA" id="ARBA00022605"/>
    </source>
</evidence>
<gene>
    <name evidence="8 10" type="primary">dapF</name>
    <name evidence="10" type="ORF">SMD31_18620</name>
</gene>
<reference evidence="10 11" key="1">
    <citation type="journal article" date="2013" name="Antonie Van Leeuwenhoek">
        <title>Dongia rigui sp. nov., isolated from freshwater of a large wetland in Korea.</title>
        <authorList>
            <person name="Baik K.S."/>
            <person name="Hwang Y.M."/>
            <person name="Choi J.S."/>
            <person name="Kwon J."/>
            <person name="Seong C.N."/>
        </authorList>
    </citation>
    <scope>NUCLEOTIDE SEQUENCE [LARGE SCALE GENOMIC DNA]</scope>
    <source>
        <strain evidence="10 11">04SU4-P</strain>
    </source>
</reference>
<feature type="binding site" evidence="8">
    <location>
        <begin position="77"/>
        <end position="78"/>
    </location>
    <ligand>
        <name>substrate</name>
    </ligand>
</feature>
<comment type="caution">
    <text evidence="8">Lacks conserved residue(s) required for the propagation of feature annotation.</text>
</comment>
<feature type="active site" evidence="9">
    <location>
        <position position="76"/>
    </location>
</feature>
<dbReference type="PANTHER" id="PTHR31689">
    <property type="entry name" value="DIAMINOPIMELATE EPIMERASE, CHLOROPLASTIC"/>
    <property type="match status" value="1"/>
</dbReference>
<protein>
    <recommendedName>
        <fullName evidence="3 8">Diaminopimelate epimerase</fullName>
        <shortName evidence="8">DAP epimerase</shortName>
        <ecNumber evidence="3 8">5.1.1.7</ecNumber>
    </recommendedName>
    <alternativeName>
        <fullName evidence="8">PLP-independent amino acid racemase</fullName>
    </alternativeName>
</protein>
<name>A0ABU5E2Y2_9PROT</name>
<evidence type="ECO:0000256" key="3">
    <source>
        <dbReference type="ARBA" id="ARBA00013080"/>
    </source>
</evidence>
<comment type="function">
    <text evidence="8">Catalyzes the stereoinversion of LL-2,6-diaminopimelate (L,L-DAP) to meso-diaminopimelate (meso-DAP), a precursor of L-lysine and an essential component of the bacterial peptidoglycan.</text>
</comment>
<dbReference type="Proteomes" id="UP001271769">
    <property type="component" value="Unassembled WGS sequence"/>
</dbReference>
<keyword evidence="11" id="KW-1185">Reference proteome</keyword>
<dbReference type="EMBL" id="JAXCLX010000003">
    <property type="protein sequence ID" value="MDY0873962.1"/>
    <property type="molecule type" value="Genomic_DNA"/>
</dbReference>
<feature type="binding site" evidence="8">
    <location>
        <begin position="218"/>
        <end position="219"/>
    </location>
    <ligand>
        <name>substrate</name>
    </ligand>
</feature>
<evidence type="ECO:0000313" key="11">
    <source>
        <dbReference type="Proteomes" id="UP001271769"/>
    </source>
</evidence>